<sequence length="381" mass="42189">MKKHFNIIIAGAGGIAEAAGLILAEWSEVTPTLFIGNRTLDKAQSVVQWIKEGTTKSCKIEAFHLSENEITAEMKSILNQADIILDCLPGSQAPRIAKLAKEYHLHYANLTEYVAETDEIIALAKEANTGFILQTGIAPGYIDVLANALFQQFCIDFKVNKVDKLEFKVGALTKNAVAPHYYGFTWSPVGVATEYLKNAITIRNFKKTEVAALSERTSIIINGITYEADLTSGGAADLPDALAGKVRKLDYKTLRFPGHYDWIQNQLDSIENAENPIQELQQIMQDKIPLIEKDQIILYAAVEGKDHNGILRRREIAKCILPLKVGKHQLRAIQTTTATPLVQSAQLLLENNLKGVILQSQIETESFLNGNFIIPVYGKIE</sequence>
<reference evidence="4 5" key="1">
    <citation type="submission" date="2024-04" db="EMBL/GenBank/DDBJ databases">
        <title>New Clade of Flavobacterium.</title>
        <authorList>
            <person name="Matos L."/>
            <person name="Proenca D.N."/>
            <person name="Fransisco R.M."/>
            <person name="Chung A.P."/>
            <person name="Maccario L."/>
            <person name="Sorensen S.J."/>
            <person name="Morais P.V."/>
        </authorList>
    </citation>
    <scope>NUCLEOTIDE SEQUENCE [LARGE SCALE GENOMIC DNA]</scope>
    <source>
        <strain evidence="4 5">FBOR7N2.3</strain>
    </source>
</reference>
<accession>A0ABV4TQ51</accession>
<evidence type="ECO:0000259" key="3">
    <source>
        <dbReference type="Pfam" id="PF16653"/>
    </source>
</evidence>
<keyword evidence="1" id="KW-0560">Oxidoreductase</keyword>
<feature type="domain" description="Saccharopine dehydrogenase NADP binding" evidence="2">
    <location>
        <begin position="7"/>
        <end position="128"/>
    </location>
</feature>
<dbReference type="Proteomes" id="UP001574170">
    <property type="component" value="Unassembled WGS sequence"/>
</dbReference>
<dbReference type="Gene3D" id="3.30.360.10">
    <property type="entry name" value="Dihydrodipicolinate Reductase, domain 2"/>
    <property type="match status" value="1"/>
</dbReference>
<organism evidence="4 5">
    <name type="scientific">Flavobacterium magnesitis</name>
    <dbReference type="NCBI Taxonomy" id="3138077"/>
    <lineage>
        <taxon>Bacteria</taxon>
        <taxon>Pseudomonadati</taxon>
        <taxon>Bacteroidota</taxon>
        <taxon>Flavobacteriia</taxon>
        <taxon>Flavobacteriales</taxon>
        <taxon>Flavobacteriaceae</taxon>
        <taxon>Flavobacterium</taxon>
    </lineage>
</organism>
<protein>
    <submittedName>
        <fullName evidence="4">Saccharopine dehydrogenase C-terminal domain-containing protein</fullName>
    </submittedName>
</protein>
<dbReference type="EMBL" id="JBCFQK010000016">
    <property type="protein sequence ID" value="MFA9195032.1"/>
    <property type="molecule type" value="Genomic_DNA"/>
</dbReference>
<proteinExistence type="predicted"/>
<dbReference type="InterPro" id="IPR036291">
    <property type="entry name" value="NAD(P)-bd_dom_sf"/>
</dbReference>
<dbReference type="SUPFAM" id="SSF51735">
    <property type="entry name" value="NAD(P)-binding Rossmann-fold domains"/>
    <property type="match status" value="1"/>
</dbReference>
<dbReference type="SUPFAM" id="SSF55347">
    <property type="entry name" value="Glyceraldehyde-3-phosphate dehydrogenase-like, C-terminal domain"/>
    <property type="match status" value="1"/>
</dbReference>
<dbReference type="InterPro" id="IPR032095">
    <property type="entry name" value="Sacchrp_dh-like_C"/>
</dbReference>
<feature type="domain" description="Saccharopine dehydrogenase-like C-terminal" evidence="3">
    <location>
        <begin position="136"/>
        <end position="362"/>
    </location>
</feature>
<keyword evidence="5" id="KW-1185">Reference proteome</keyword>
<evidence type="ECO:0000256" key="1">
    <source>
        <dbReference type="ARBA" id="ARBA00023002"/>
    </source>
</evidence>
<dbReference type="Gene3D" id="3.40.50.720">
    <property type="entry name" value="NAD(P)-binding Rossmann-like Domain"/>
    <property type="match status" value="1"/>
</dbReference>
<dbReference type="InterPro" id="IPR005097">
    <property type="entry name" value="Sacchrp_dh_NADP-bd"/>
</dbReference>
<dbReference type="InterPro" id="IPR051168">
    <property type="entry name" value="AASS"/>
</dbReference>
<evidence type="ECO:0000313" key="5">
    <source>
        <dbReference type="Proteomes" id="UP001574170"/>
    </source>
</evidence>
<dbReference type="RefSeq" id="WP_373392170.1">
    <property type="nucleotide sequence ID" value="NZ_JBCFQK010000016.1"/>
</dbReference>
<gene>
    <name evidence="4" type="ORF">AAGV33_11505</name>
</gene>
<comment type="caution">
    <text evidence="4">The sequence shown here is derived from an EMBL/GenBank/DDBJ whole genome shotgun (WGS) entry which is preliminary data.</text>
</comment>
<dbReference type="PANTHER" id="PTHR11133">
    <property type="entry name" value="SACCHAROPINE DEHYDROGENASE"/>
    <property type="match status" value="1"/>
</dbReference>
<dbReference type="PANTHER" id="PTHR11133:SF22">
    <property type="entry name" value="ALPHA-AMINOADIPIC SEMIALDEHYDE SYNTHASE, MITOCHONDRIAL"/>
    <property type="match status" value="1"/>
</dbReference>
<evidence type="ECO:0000259" key="2">
    <source>
        <dbReference type="Pfam" id="PF03435"/>
    </source>
</evidence>
<name>A0ABV4TQ51_9FLAO</name>
<dbReference type="Pfam" id="PF03435">
    <property type="entry name" value="Sacchrp_dh_NADP"/>
    <property type="match status" value="1"/>
</dbReference>
<evidence type="ECO:0000313" key="4">
    <source>
        <dbReference type="EMBL" id="MFA9195032.1"/>
    </source>
</evidence>
<dbReference type="Pfam" id="PF16653">
    <property type="entry name" value="Sacchrp_dh_C"/>
    <property type="match status" value="1"/>
</dbReference>